<comment type="caution">
    <text evidence="1">The sequence shown here is derived from an EMBL/GenBank/DDBJ whole genome shotgun (WGS) entry which is preliminary data.</text>
</comment>
<reference evidence="1 2" key="1">
    <citation type="submission" date="2024-01" db="EMBL/GenBank/DDBJ databases">
        <title>The genomes of 5 underutilized Papilionoideae crops provide insights into root nodulation and disease resistanc.</title>
        <authorList>
            <person name="Jiang F."/>
        </authorList>
    </citation>
    <scope>NUCLEOTIDE SEQUENCE [LARGE SCALE GENOMIC DNA]</scope>
    <source>
        <strain evidence="1">LVBAO_FW01</strain>
        <tissue evidence="1">Leaves</tissue>
    </source>
</reference>
<accession>A0AAN9KEA7</accession>
<proteinExistence type="predicted"/>
<evidence type="ECO:0000313" key="2">
    <source>
        <dbReference type="Proteomes" id="UP001367508"/>
    </source>
</evidence>
<keyword evidence="2" id="KW-1185">Reference proteome</keyword>
<dbReference type="AlphaFoldDB" id="A0AAN9KEA7"/>
<protein>
    <submittedName>
        <fullName evidence="1">Uncharacterized protein</fullName>
    </submittedName>
</protein>
<organism evidence="1 2">
    <name type="scientific">Canavalia gladiata</name>
    <name type="common">Sword bean</name>
    <name type="synonym">Dolichos gladiatus</name>
    <dbReference type="NCBI Taxonomy" id="3824"/>
    <lineage>
        <taxon>Eukaryota</taxon>
        <taxon>Viridiplantae</taxon>
        <taxon>Streptophyta</taxon>
        <taxon>Embryophyta</taxon>
        <taxon>Tracheophyta</taxon>
        <taxon>Spermatophyta</taxon>
        <taxon>Magnoliopsida</taxon>
        <taxon>eudicotyledons</taxon>
        <taxon>Gunneridae</taxon>
        <taxon>Pentapetalae</taxon>
        <taxon>rosids</taxon>
        <taxon>fabids</taxon>
        <taxon>Fabales</taxon>
        <taxon>Fabaceae</taxon>
        <taxon>Papilionoideae</taxon>
        <taxon>50 kb inversion clade</taxon>
        <taxon>NPAAA clade</taxon>
        <taxon>indigoferoid/millettioid clade</taxon>
        <taxon>Phaseoleae</taxon>
        <taxon>Canavalia</taxon>
    </lineage>
</organism>
<dbReference type="EMBL" id="JAYMYQ010000009">
    <property type="protein sequence ID" value="KAK7314184.1"/>
    <property type="molecule type" value="Genomic_DNA"/>
</dbReference>
<name>A0AAN9KEA7_CANGL</name>
<sequence length="163" mass="18950">MYSPLVKYTAPLVPFSWVSMDCNRRNREWSAASDIPEPYAHIKGGNFIIHEDIDSNIFKVLKSLRPRVGQVVERRSWTLQDVGLNPACTHSTILFHPAHPFCHPFKLPSKPGHPHLHPEPMQIMYSPVSFLKRYEYKTLTGHLTWWMERSFASLWSRLRAPDA</sequence>
<gene>
    <name evidence="1" type="ORF">VNO77_39397</name>
</gene>
<dbReference type="Proteomes" id="UP001367508">
    <property type="component" value="Unassembled WGS sequence"/>
</dbReference>
<evidence type="ECO:0000313" key="1">
    <source>
        <dbReference type="EMBL" id="KAK7314184.1"/>
    </source>
</evidence>